<gene>
    <name evidence="13" type="primary">LOC103706485</name>
</gene>
<evidence type="ECO:0000313" key="13">
    <source>
        <dbReference type="RefSeq" id="XP_026661114.1"/>
    </source>
</evidence>
<dbReference type="Gene3D" id="1.10.287.630">
    <property type="entry name" value="Helix hairpin bin"/>
    <property type="match status" value="1"/>
</dbReference>
<dbReference type="InterPro" id="IPR018490">
    <property type="entry name" value="cNMP-bd_dom_sf"/>
</dbReference>
<organism evidence="12 13">
    <name type="scientific">Phoenix dactylifera</name>
    <name type="common">Date palm</name>
    <dbReference type="NCBI Taxonomy" id="42345"/>
    <lineage>
        <taxon>Eukaryota</taxon>
        <taxon>Viridiplantae</taxon>
        <taxon>Streptophyta</taxon>
        <taxon>Embryophyta</taxon>
        <taxon>Tracheophyta</taxon>
        <taxon>Spermatophyta</taxon>
        <taxon>Magnoliopsida</taxon>
        <taxon>Liliopsida</taxon>
        <taxon>Arecaceae</taxon>
        <taxon>Coryphoideae</taxon>
        <taxon>Phoeniceae</taxon>
        <taxon>Phoenix</taxon>
    </lineage>
</organism>
<evidence type="ECO:0000256" key="5">
    <source>
        <dbReference type="ARBA" id="ARBA00022989"/>
    </source>
</evidence>
<name>A0A8B8J5M6_PHODC</name>
<feature type="domain" description="Cyclic nucleotide-binding" evidence="11">
    <location>
        <begin position="399"/>
        <end position="483"/>
    </location>
</feature>
<dbReference type="SUPFAM" id="SSF51206">
    <property type="entry name" value="cAMP-binding domain-like"/>
    <property type="match status" value="1"/>
</dbReference>
<dbReference type="GO" id="GO:0005216">
    <property type="term" value="F:monoatomic ion channel activity"/>
    <property type="evidence" value="ECO:0007669"/>
    <property type="project" value="InterPro"/>
</dbReference>
<evidence type="ECO:0000313" key="12">
    <source>
        <dbReference type="Proteomes" id="UP000228380"/>
    </source>
</evidence>
<dbReference type="FunFam" id="1.10.287.630:FF:000003">
    <property type="entry name" value="Cyclic nucleotide-gated ion channel 1"/>
    <property type="match status" value="1"/>
</dbReference>
<sequence>MNHQEEKFVRFQDWNSDRPLCSERIFSGKKQITFGSVTAIFRRGFEWIRNIFHSQSLSNSSTDEVKPRKKILDPQGPFLQRWNKVFVISCVIAVSVDPLFFYIPVINDTDNCLELDRKLEITASVLRFFTDIFYILHIIFQFRTGFIAPPSRVFGRGVLVKDPSAIAKRYISSYFLIDILAVLPLPQVLGALWYLLAIERQDTCWRYACSKNKCTATSLYCGGENKGNNDFLLAACPVSVANASAFDFGIYIFALQNVVQSRNFLEKLFYCFWWGLQNLSSLGQNLETSTYTWEILFAVFVSISGLVLFALLIGNMQTYLQSTTVRIEEMRVRRRDTEQWMSHRLLPETLRERIRRHEQYRWQETRGVDEENLLRNLPKDLRRDIKRHLCLSLLMRVPMFEQMDDQLMDAMCDRLEPVLYTEDSFIVREGDPVTEMLFIMRGKLESMTTNGGRTGFFNSDILKAGDFCGEELLTWALDPHSSSSFPISTRTVKTLSEVEAFALMADDLKFVASQFRRLHSKQLQHTFRFYSQQWRTWAACFIQAAWRRYSRKKLEDALHEEEERLQAAMASSGTSSPSLGATLYASRFAANVLRTLRRSGTRKARLQERLPVMLLQKPAEPDFSAEEH</sequence>
<evidence type="ECO:0000256" key="7">
    <source>
        <dbReference type="ARBA" id="ARBA00023136"/>
    </source>
</evidence>
<dbReference type="PROSITE" id="PS50042">
    <property type="entry name" value="CNMP_BINDING_3"/>
    <property type="match status" value="1"/>
</dbReference>
<dbReference type="CDD" id="cd00038">
    <property type="entry name" value="CAP_ED"/>
    <property type="match status" value="1"/>
</dbReference>
<comment type="subcellular location">
    <subcellularLocation>
        <location evidence="1">Endomembrane system</location>
        <topology evidence="1">Multi-pass membrane protein</topology>
    </subcellularLocation>
</comment>
<feature type="transmembrane region" description="Helical" evidence="10">
    <location>
        <begin position="295"/>
        <end position="313"/>
    </location>
</feature>
<keyword evidence="8" id="KW-1071">Ligand-gated ion channel</keyword>
<evidence type="ECO:0000256" key="3">
    <source>
        <dbReference type="ARBA" id="ARBA00022448"/>
    </source>
</evidence>
<evidence type="ECO:0000256" key="10">
    <source>
        <dbReference type="SAM" id="Phobius"/>
    </source>
</evidence>
<dbReference type="SUPFAM" id="SSF81324">
    <property type="entry name" value="Voltage-gated potassium channels"/>
    <property type="match status" value="1"/>
</dbReference>
<dbReference type="InterPro" id="IPR005821">
    <property type="entry name" value="Ion_trans_dom"/>
</dbReference>
<dbReference type="InterPro" id="IPR014710">
    <property type="entry name" value="RmlC-like_jellyroll"/>
</dbReference>
<keyword evidence="4 10" id="KW-0812">Transmembrane</keyword>
<dbReference type="PANTHER" id="PTHR45651">
    <property type="entry name" value="CYCLIC NUCLEOTIDE-GATED ION CHANNEL 15-RELATED-RELATED"/>
    <property type="match status" value="1"/>
</dbReference>
<dbReference type="GeneID" id="103706485"/>
<evidence type="ECO:0000256" key="1">
    <source>
        <dbReference type="ARBA" id="ARBA00004127"/>
    </source>
</evidence>
<dbReference type="Gene3D" id="2.60.120.10">
    <property type="entry name" value="Jelly Rolls"/>
    <property type="match status" value="1"/>
</dbReference>
<keyword evidence="5 10" id="KW-1133">Transmembrane helix</keyword>
<evidence type="ECO:0000256" key="9">
    <source>
        <dbReference type="ARBA" id="ARBA00023303"/>
    </source>
</evidence>
<evidence type="ECO:0000256" key="8">
    <source>
        <dbReference type="ARBA" id="ARBA00023286"/>
    </source>
</evidence>
<evidence type="ECO:0000256" key="6">
    <source>
        <dbReference type="ARBA" id="ARBA00023065"/>
    </source>
</evidence>
<evidence type="ECO:0000256" key="2">
    <source>
        <dbReference type="ARBA" id="ARBA00010486"/>
    </source>
</evidence>
<keyword evidence="12" id="KW-1185">Reference proteome</keyword>
<evidence type="ECO:0000259" key="11">
    <source>
        <dbReference type="PROSITE" id="PS50042"/>
    </source>
</evidence>
<dbReference type="Pfam" id="PF00520">
    <property type="entry name" value="Ion_trans"/>
    <property type="match status" value="1"/>
</dbReference>
<dbReference type="FunFam" id="2.60.120.10:FF:000024">
    <property type="entry name" value="Cyclic nucleotide-gated ion channel 1"/>
    <property type="match status" value="1"/>
</dbReference>
<dbReference type="InterPro" id="IPR000595">
    <property type="entry name" value="cNMP-bd_dom"/>
</dbReference>
<protein>
    <submittedName>
        <fullName evidence="13">Cyclic nucleotide-gated ion channel 1 isoform X2</fullName>
    </submittedName>
</protein>
<proteinExistence type="inferred from homology"/>
<dbReference type="Proteomes" id="UP000228380">
    <property type="component" value="Chromosome 9"/>
</dbReference>
<dbReference type="AlphaFoldDB" id="A0A8B8J5M6"/>
<dbReference type="GO" id="GO:0012505">
    <property type="term" value="C:endomembrane system"/>
    <property type="evidence" value="ECO:0007669"/>
    <property type="project" value="UniProtKB-SubCell"/>
</dbReference>
<comment type="similarity">
    <text evidence="2">Belongs to the cyclic nucleotide-gated cation channel (TC 1.A.1.5) family.</text>
</comment>
<dbReference type="PANTHER" id="PTHR45651:SF5">
    <property type="entry name" value="CYCLIC NUCLEOTIDE-GATED ION CHANNEL 1"/>
    <property type="match status" value="1"/>
</dbReference>
<keyword evidence="6" id="KW-0406">Ion transport</keyword>
<keyword evidence="7 10" id="KW-0472">Membrane</keyword>
<feature type="transmembrane region" description="Helical" evidence="10">
    <location>
        <begin position="85"/>
        <end position="105"/>
    </location>
</feature>
<dbReference type="RefSeq" id="XP_026661114.1">
    <property type="nucleotide sequence ID" value="XM_026805313.2"/>
</dbReference>
<keyword evidence="9" id="KW-0407">Ion channel</keyword>
<feature type="transmembrane region" description="Helical" evidence="10">
    <location>
        <begin position="174"/>
        <end position="196"/>
    </location>
</feature>
<reference evidence="13" key="2">
    <citation type="submission" date="2025-08" db="UniProtKB">
        <authorList>
            <consortium name="RefSeq"/>
        </authorList>
    </citation>
    <scope>IDENTIFICATION</scope>
    <source>
        <tissue evidence="13">Young leaves</tissue>
    </source>
</reference>
<dbReference type="SMART" id="SM00100">
    <property type="entry name" value="cNMP"/>
    <property type="match status" value="1"/>
</dbReference>
<keyword evidence="3" id="KW-0813">Transport</keyword>
<reference evidence="12" key="1">
    <citation type="journal article" date="2019" name="Nat. Commun.">
        <title>Genome-wide association mapping of date palm fruit traits.</title>
        <authorList>
            <person name="Hazzouri K.M."/>
            <person name="Gros-Balthazard M."/>
            <person name="Flowers J.M."/>
            <person name="Copetti D."/>
            <person name="Lemansour A."/>
            <person name="Lebrun M."/>
            <person name="Masmoudi K."/>
            <person name="Ferrand S."/>
            <person name="Dhar M.I."/>
            <person name="Fresquez Z.A."/>
            <person name="Rosas U."/>
            <person name="Zhang J."/>
            <person name="Talag J."/>
            <person name="Lee S."/>
            <person name="Kudrna D."/>
            <person name="Powell R.F."/>
            <person name="Leitch I.J."/>
            <person name="Krueger R.R."/>
            <person name="Wing R.A."/>
            <person name="Amiri K.M.A."/>
            <person name="Purugganan M.D."/>
        </authorList>
    </citation>
    <scope>NUCLEOTIDE SEQUENCE [LARGE SCALE GENOMIC DNA]</scope>
    <source>
        <strain evidence="12">cv. Khalas</strain>
    </source>
</reference>
<evidence type="ECO:0000256" key="4">
    <source>
        <dbReference type="ARBA" id="ARBA00022692"/>
    </source>
</evidence>
<dbReference type="GO" id="GO:0016020">
    <property type="term" value="C:membrane"/>
    <property type="evidence" value="ECO:0007669"/>
    <property type="project" value="InterPro"/>
</dbReference>
<accession>A0A8B8J5M6</accession>
<dbReference type="Pfam" id="PF00027">
    <property type="entry name" value="cNMP_binding"/>
    <property type="match status" value="1"/>
</dbReference>